<protein>
    <submittedName>
        <fullName evidence="2">Uncharacterized protein</fullName>
    </submittedName>
</protein>
<feature type="transmembrane region" description="Helical" evidence="1">
    <location>
        <begin position="147"/>
        <end position="170"/>
    </location>
</feature>
<keyword evidence="1" id="KW-1133">Transmembrane helix</keyword>
<dbReference type="EMBL" id="VSRR010009480">
    <property type="protein sequence ID" value="MPC50401.1"/>
    <property type="molecule type" value="Genomic_DNA"/>
</dbReference>
<proteinExistence type="predicted"/>
<sequence length="195" mass="21585">MPHKGSPQCDFIWVFAYPIASGLASGHHESSLTRERVRDSDMRRETIRSRAAVEVTAIISIKFEHCALDGDLAVVTHRLPGLCIPPSKVLLVPVAVAEGLWCSAGKLSGGGRGVRHKLQRQLATSFSRVHATQLHTSCYHSYKKEEIFNLFSGCHFFLATAIDYAVFVYCTMGLKFPGLKLSVVIALNVIHILFY</sequence>
<dbReference type="AlphaFoldDB" id="A0A5B7FSK4"/>
<evidence type="ECO:0000313" key="2">
    <source>
        <dbReference type="EMBL" id="MPC50401.1"/>
    </source>
</evidence>
<accession>A0A5B7FSK4</accession>
<keyword evidence="1" id="KW-0812">Transmembrane</keyword>
<keyword evidence="1" id="KW-0472">Membrane</keyword>
<name>A0A5B7FSK4_PORTR</name>
<reference evidence="2 3" key="1">
    <citation type="submission" date="2019-05" db="EMBL/GenBank/DDBJ databases">
        <title>Another draft genome of Portunus trituberculatus and its Hox gene families provides insights of decapod evolution.</title>
        <authorList>
            <person name="Jeong J.-H."/>
            <person name="Song I."/>
            <person name="Kim S."/>
            <person name="Choi T."/>
            <person name="Kim D."/>
            <person name="Ryu S."/>
            <person name="Kim W."/>
        </authorList>
    </citation>
    <scope>NUCLEOTIDE SEQUENCE [LARGE SCALE GENOMIC DNA]</scope>
    <source>
        <tissue evidence="2">Muscle</tissue>
    </source>
</reference>
<evidence type="ECO:0000256" key="1">
    <source>
        <dbReference type="SAM" id="Phobius"/>
    </source>
</evidence>
<dbReference type="Proteomes" id="UP000324222">
    <property type="component" value="Unassembled WGS sequence"/>
</dbReference>
<evidence type="ECO:0000313" key="3">
    <source>
        <dbReference type="Proteomes" id="UP000324222"/>
    </source>
</evidence>
<gene>
    <name evidence="2" type="ORF">E2C01_044229</name>
</gene>
<comment type="caution">
    <text evidence="2">The sequence shown here is derived from an EMBL/GenBank/DDBJ whole genome shotgun (WGS) entry which is preliminary data.</text>
</comment>
<organism evidence="2 3">
    <name type="scientific">Portunus trituberculatus</name>
    <name type="common">Swimming crab</name>
    <name type="synonym">Neptunus trituberculatus</name>
    <dbReference type="NCBI Taxonomy" id="210409"/>
    <lineage>
        <taxon>Eukaryota</taxon>
        <taxon>Metazoa</taxon>
        <taxon>Ecdysozoa</taxon>
        <taxon>Arthropoda</taxon>
        <taxon>Crustacea</taxon>
        <taxon>Multicrustacea</taxon>
        <taxon>Malacostraca</taxon>
        <taxon>Eumalacostraca</taxon>
        <taxon>Eucarida</taxon>
        <taxon>Decapoda</taxon>
        <taxon>Pleocyemata</taxon>
        <taxon>Brachyura</taxon>
        <taxon>Eubrachyura</taxon>
        <taxon>Portunoidea</taxon>
        <taxon>Portunidae</taxon>
        <taxon>Portuninae</taxon>
        <taxon>Portunus</taxon>
    </lineage>
</organism>
<keyword evidence="3" id="KW-1185">Reference proteome</keyword>